<dbReference type="OrthoDB" id="6151507at2759"/>
<reference evidence="8" key="1">
    <citation type="submission" date="2025-08" db="UniProtKB">
        <authorList>
            <consortium name="Ensembl"/>
        </authorList>
    </citation>
    <scope>IDENTIFICATION</scope>
</reference>
<evidence type="ECO:0000256" key="1">
    <source>
        <dbReference type="ARBA" id="ARBA00006079"/>
    </source>
</evidence>
<dbReference type="Gene3D" id="1.20.5.170">
    <property type="match status" value="1"/>
</dbReference>
<dbReference type="PANTHER" id="PTHR15284:SF6">
    <property type="entry name" value="HYPOTHETICAL LOC799271-RELATED"/>
    <property type="match status" value="1"/>
</dbReference>
<evidence type="ECO:0000256" key="3">
    <source>
        <dbReference type="ARBA" id="ARBA00023125"/>
    </source>
</evidence>
<dbReference type="GO" id="GO:0003700">
    <property type="term" value="F:DNA-binding transcription factor activity"/>
    <property type="evidence" value="ECO:0007669"/>
    <property type="project" value="InterPro"/>
</dbReference>
<dbReference type="InterPro" id="IPR047106">
    <property type="entry name" value="NFIL3-like_bZIP"/>
</dbReference>
<evidence type="ECO:0000313" key="9">
    <source>
        <dbReference type="Proteomes" id="UP000694559"/>
    </source>
</evidence>
<reference evidence="8" key="2">
    <citation type="submission" date="2025-09" db="UniProtKB">
        <authorList>
            <consortium name="Ensembl"/>
        </authorList>
    </citation>
    <scope>IDENTIFICATION</scope>
</reference>
<evidence type="ECO:0000256" key="4">
    <source>
        <dbReference type="ARBA" id="ARBA00023163"/>
    </source>
</evidence>
<evidence type="ECO:0000256" key="6">
    <source>
        <dbReference type="SAM" id="MobiDB-lite"/>
    </source>
</evidence>
<dbReference type="PROSITE" id="PS50217">
    <property type="entry name" value="BZIP"/>
    <property type="match status" value="1"/>
</dbReference>
<sequence length="117" mass="13892">EYIYTLGHTLTFSSLPGCPPPKPSHETAQQKLRWWSMARRKREFTPDDKKDDGYWDKRKKNNEAAKRSREKRRVSDLALEGRVLALLEENARLKAELLALKFRFELSFYPFLFCPMK</sequence>
<protein>
    <recommendedName>
        <fullName evidence="7">BZIP domain-containing protein</fullName>
    </recommendedName>
</protein>
<dbReference type="FunFam" id="1.20.5.170:FF:000025">
    <property type="entry name" value="nuclear factor interleukin-3-regulated protein-like"/>
    <property type="match status" value="1"/>
</dbReference>
<dbReference type="PROSITE" id="PS00036">
    <property type="entry name" value="BZIP_BASIC"/>
    <property type="match status" value="1"/>
</dbReference>
<dbReference type="Proteomes" id="UP000694559">
    <property type="component" value="Unplaced"/>
</dbReference>
<keyword evidence="2" id="KW-0805">Transcription regulation</keyword>
<dbReference type="GO" id="GO:0007623">
    <property type="term" value="P:circadian rhythm"/>
    <property type="evidence" value="ECO:0007669"/>
    <property type="project" value="TreeGrafter"/>
</dbReference>
<dbReference type="SMART" id="SM00338">
    <property type="entry name" value="BRLZ"/>
    <property type="match status" value="1"/>
</dbReference>
<dbReference type="InterPro" id="IPR047229">
    <property type="entry name" value="NFIL3-like"/>
</dbReference>
<dbReference type="GO" id="GO:0005634">
    <property type="term" value="C:nucleus"/>
    <property type="evidence" value="ECO:0007669"/>
    <property type="project" value="TreeGrafter"/>
</dbReference>
<dbReference type="PANTHER" id="PTHR15284">
    <property type="entry name" value="NUCLEAR FACTOR INTERLEUKIN-3-REGULATED PROTEIN"/>
    <property type="match status" value="1"/>
</dbReference>
<keyword evidence="4" id="KW-0804">Transcription</keyword>
<dbReference type="Pfam" id="PF07716">
    <property type="entry name" value="bZIP_2"/>
    <property type="match status" value="1"/>
</dbReference>
<keyword evidence="5" id="KW-0539">Nucleus</keyword>
<feature type="domain" description="BZIP" evidence="7">
    <location>
        <begin position="51"/>
        <end position="101"/>
    </location>
</feature>
<evidence type="ECO:0000256" key="5">
    <source>
        <dbReference type="ARBA" id="ARBA00023242"/>
    </source>
</evidence>
<dbReference type="SUPFAM" id="SSF57959">
    <property type="entry name" value="Leucine zipper domain"/>
    <property type="match status" value="1"/>
</dbReference>
<dbReference type="InterPro" id="IPR004827">
    <property type="entry name" value="bZIP"/>
</dbReference>
<organism evidence="8 9">
    <name type="scientific">Naja naja</name>
    <name type="common">Indian cobra</name>
    <dbReference type="NCBI Taxonomy" id="35670"/>
    <lineage>
        <taxon>Eukaryota</taxon>
        <taxon>Metazoa</taxon>
        <taxon>Chordata</taxon>
        <taxon>Craniata</taxon>
        <taxon>Vertebrata</taxon>
        <taxon>Euteleostomi</taxon>
        <taxon>Lepidosauria</taxon>
        <taxon>Squamata</taxon>
        <taxon>Bifurcata</taxon>
        <taxon>Unidentata</taxon>
        <taxon>Episquamata</taxon>
        <taxon>Toxicofera</taxon>
        <taxon>Serpentes</taxon>
        <taxon>Colubroidea</taxon>
        <taxon>Elapidae</taxon>
        <taxon>Elapinae</taxon>
        <taxon>Naja</taxon>
    </lineage>
</organism>
<feature type="compositionally biased region" description="Basic and acidic residues" evidence="6">
    <location>
        <begin position="43"/>
        <end position="67"/>
    </location>
</feature>
<evidence type="ECO:0000259" key="7">
    <source>
        <dbReference type="PROSITE" id="PS50217"/>
    </source>
</evidence>
<proteinExistence type="inferred from homology"/>
<keyword evidence="9" id="KW-1185">Reference proteome</keyword>
<evidence type="ECO:0000256" key="2">
    <source>
        <dbReference type="ARBA" id="ARBA00023015"/>
    </source>
</evidence>
<dbReference type="GeneTree" id="ENSGT00940000164108"/>
<evidence type="ECO:0000313" key="8">
    <source>
        <dbReference type="Ensembl" id="ENSNNAP00000029618.1"/>
    </source>
</evidence>
<dbReference type="InterPro" id="IPR046347">
    <property type="entry name" value="bZIP_sf"/>
</dbReference>
<comment type="similarity">
    <text evidence="1">Belongs to the bZIP family. NFIL3 subfamily.</text>
</comment>
<feature type="region of interest" description="Disordered" evidence="6">
    <location>
        <begin position="43"/>
        <end position="71"/>
    </location>
</feature>
<name>A0A8C6YGH8_NAJNA</name>
<dbReference type="Ensembl" id="ENSNNAT00000031070.1">
    <property type="protein sequence ID" value="ENSNNAP00000029618.1"/>
    <property type="gene ID" value="ENSNNAG00000018988.1"/>
</dbReference>
<dbReference type="CDD" id="cd14694">
    <property type="entry name" value="bZIP_NFIL3"/>
    <property type="match status" value="1"/>
</dbReference>
<dbReference type="GO" id="GO:0003677">
    <property type="term" value="F:DNA binding"/>
    <property type="evidence" value="ECO:0007669"/>
    <property type="project" value="UniProtKB-KW"/>
</dbReference>
<dbReference type="AlphaFoldDB" id="A0A8C6YGH8"/>
<accession>A0A8C6YGH8</accession>
<keyword evidence="3" id="KW-0238">DNA-binding</keyword>